<protein>
    <submittedName>
        <fullName evidence="2">Uncharacterized protein</fullName>
    </submittedName>
</protein>
<evidence type="ECO:0000313" key="2">
    <source>
        <dbReference type="EMBL" id="GAA0876794.1"/>
    </source>
</evidence>
<dbReference type="Proteomes" id="UP001501126">
    <property type="component" value="Unassembled WGS sequence"/>
</dbReference>
<organism evidence="2 3">
    <name type="scientific">Wandonia haliotis</name>
    <dbReference type="NCBI Taxonomy" id="574963"/>
    <lineage>
        <taxon>Bacteria</taxon>
        <taxon>Pseudomonadati</taxon>
        <taxon>Bacteroidota</taxon>
        <taxon>Flavobacteriia</taxon>
        <taxon>Flavobacteriales</taxon>
        <taxon>Crocinitomicaceae</taxon>
        <taxon>Wandonia</taxon>
    </lineage>
</organism>
<dbReference type="EMBL" id="BAAAFH010000022">
    <property type="protein sequence ID" value="GAA0876794.1"/>
    <property type="molecule type" value="Genomic_DNA"/>
</dbReference>
<dbReference type="RefSeq" id="WP_343790369.1">
    <property type="nucleotide sequence ID" value="NZ_BAAAFH010000022.1"/>
</dbReference>
<feature type="transmembrane region" description="Helical" evidence="1">
    <location>
        <begin position="102"/>
        <end position="119"/>
    </location>
</feature>
<name>A0ABN1MTX1_9FLAO</name>
<gene>
    <name evidence="2" type="ORF">GCM10009118_32040</name>
</gene>
<keyword evidence="1" id="KW-1133">Transmembrane helix</keyword>
<keyword evidence="1" id="KW-0812">Transmembrane</keyword>
<proteinExistence type="predicted"/>
<evidence type="ECO:0000313" key="3">
    <source>
        <dbReference type="Proteomes" id="UP001501126"/>
    </source>
</evidence>
<sequence>MIESVKIYPEKKELIKNYLARVAEERDVKGQLVYMGVVTRPGYSKSVYPSVVKFDYRMRFIETPKILILEIDLIAVKQLIAWILCVVFFTIGIYWITESPVVFWAAIVIWILGVIKLRVEMVKGIEDLKKSIKDAIR</sequence>
<keyword evidence="1" id="KW-0472">Membrane</keyword>
<comment type="caution">
    <text evidence="2">The sequence shown here is derived from an EMBL/GenBank/DDBJ whole genome shotgun (WGS) entry which is preliminary data.</text>
</comment>
<feature type="transmembrane region" description="Helical" evidence="1">
    <location>
        <begin position="79"/>
        <end position="96"/>
    </location>
</feature>
<evidence type="ECO:0000256" key="1">
    <source>
        <dbReference type="SAM" id="Phobius"/>
    </source>
</evidence>
<accession>A0ABN1MTX1</accession>
<keyword evidence="3" id="KW-1185">Reference proteome</keyword>
<reference evidence="2 3" key="1">
    <citation type="journal article" date="2019" name="Int. J. Syst. Evol. Microbiol.">
        <title>The Global Catalogue of Microorganisms (GCM) 10K type strain sequencing project: providing services to taxonomists for standard genome sequencing and annotation.</title>
        <authorList>
            <consortium name="The Broad Institute Genomics Platform"/>
            <consortium name="The Broad Institute Genome Sequencing Center for Infectious Disease"/>
            <person name="Wu L."/>
            <person name="Ma J."/>
        </authorList>
    </citation>
    <scope>NUCLEOTIDE SEQUENCE [LARGE SCALE GENOMIC DNA]</scope>
    <source>
        <strain evidence="2 3">JCM 16083</strain>
    </source>
</reference>